<keyword evidence="2 6" id="KW-0285">Flavoprotein</keyword>
<dbReference type="PANTHER" id="PTHR12645">
    <property type="entry name" value="ALR/ERV"/>
    <property type="match status" value="1"/>
</dbReference>
<dbReference type="AlphaFoldDB" id="A0A068TMV3"/>
<dbReference type="InParanoid" id="A0A068TMV3"/>
<keyword evidence="9" id="KW-1185">Reference proteome</keyword>
<evidence type="ECO:0000313" key="9">
    <source>
        <dbReference type="Proteomes" id="UP000295252"/>
    </source>
</evidence>
<evidence type="ECO:0000256" key="5">
    <source>
        <dbReference type="ARBA" id="ARBA00023157"/>
    </source>
</evidence>
<evidence type="ECO:0000256" key="2">
    <source>
        <dbReference type="ARBA" id="ARBA00022630"/>
    </source>
</evidence>
<dbReference type="InterPro" id="IPR017905">
    <property type="entry name" value="ERV/ALR_sulphydryl_oxidase"/>
</dbReference>
<dbReference type="InterPro" id="IPR039799">
    <property type="entry name" value="ALR/ERV"/>
</dbReference>
<dbReference type="Gene3D" id="1.20.120.310">
    <property type="entry name" value="ERV/ALR sulfhydryl oxidase domain"/>
    <property type="match status" value="1"/>
</dbReference>
<dbReference type="Gramene" id="CDO97264">
    <property type="protein sequence ID" value="CDO97264"/>
    <property type="gene ID" value="GSCOC_T00014540001"/>
</dbReference>
<dbReference type="OMA" id="QGDENPW"/>
<dbReference type="STRING" id="49390.A0A068TMV3"/>
<dbReference type="InterPro" id="IPR036774">
    <property type="entry name" value="ERV/ALR_sulphydryl_oxid_sf"/>
</dbReference>
<dbReference type="OrthoDB" id="17199at2759"/>
<name>A0A068TMV3_COFCA</name>
<organism evidence="8 9">
    <name type="scientific">Coffea canephora</name>
    <name type="common">Robusta coffee</name>
    <dbReference type="NCBI Taxonomy" id="49390"/>
    <lineage>
        <taxon>Eukaryota</taxon>
        <taxon>Viridiplantae</taxon>
        <taxon>Streptophyta</taxon>
        <taxon>Embryophyta</taxon>
        <taxon>Tracheophyta</taxon>
        <taxon>Spermatophyta</taxon>
        <taxon>Magnoliopsida</taxon>
        <taxon>eudicotyledons</taxon>
        <taxon>Gunneridae</taxon>
        <taxon>Pentapetalae</taxon>
        <taxon>asterids</taxon>
        <taxon>lamiids</taxon>
        <taxon>Gentianales</taxon>
        <taxon>Rubiaceae</taxon>
        <taxon>Ixoroideae</taxon>
        <taxon>Gardenieae complex</taxon>
        <taxon>Bertiereae - Coffeeae clade</taxon>
        <taxon>Coffeeae</taxon>
        <taxon>Coffea</taxon>
    </lineage>
</organism>
<dbReference type="SUPFAM" id="SSF69000">
    <property type="entry name" value="FAD-dependent thiol oxidase"/>
    <property type="match status" value="1"/>
</dbReference>
<keyword evidence="3 6" id="KW-0274">FAD</keyword>
<protein>
    <recommendedName>
        <fullName evidence="6">Sulfhydryl oxidase</fullName>
        <ecNumber evidence="6">1.8.3.2</ecNumber>
    </recommendedName>
</protein>
<dbReference type="GO" id="GO:0005739">
    <property type="term" value="C:mitochondrion"/>
    <property type="evidence" value="ECO:0007669"/>
    <property type="project" value="TreeGrafter"/>
</dbReference>
<feature type="domain" description="ERV/ALR sulfhydryl oxidase" evidence="7">
    <location>
        <begin position="87"/>
        <end position="240"/>
    </location>
</feature>
<dbReference type="GO" id="GO:0050660">
    <property type="term" value="F:flavin adenine dinucleotide binding"/>
    <property type="evidence" value="ECO:0007669"/>
    <property type="project" value="TreeGrafter"/>
</dbReference>
<sequence>MSQNPFQSLFGALLNVSNCIQTHLSQFISFPHNNNPTTRTNHYSFPLFSLSSSLPGISEPKQSYLNPANTLLLRPAGQPPEKDKAAGPVTKEELGRATWTLLHTLAAQVLHNLSSCVPILVPIFGVVFSTISRASTIQLLFHELYLHCLYIPVLVIVVDLCYPEKPTRQQKKDVKELMAILSRMYPCKECADHFKEVLRVNPVQAGNQHEFSQWLCHVHNVVNRSLGKLVFPCERVDARWGKLDCEQRACDLQGDENPWE</sequence>
<proteinExistence type="predicted"/>
<gene>
    <name evidence="8" type="ORF">GSCOC_T00014540001</name>
</gene>
<dbReference type="Proteomes" id="UP000295252">
    <property type="component" value="Chromosome IV"/>
</dbReference>
<keyword evidence="4 6" id="KW-0560">Oxidoreductase</keyword>
<dbReference type="Pfam" id="PF04777">
    <property type="entry name" value="Evr1_Alr"/>
    <property type="match status" value="1"/>
</dbReference>
<dbReference type="EMBL" id="HG739085">
    <property type="protein sequence ID" value="CDO97264.1"/>
    <property type="molecule type" value="Genomic_DNA"/>
</dbReference>
<dbReference type="PROSITE" id="PS51324">
    <property type="entry name" value="ERV_ALR"/>
    <property type="match status" value="1"/>
</dbReference>
<evidence type="ECO:0000256" key="6">
    <source>
        <dbReference type="RuleBase" id="RU371123"/>
    </source>
</evidence>
<evidence type="ECO:0000256" key="1">
    <source>
        <dbReference type="ARBA" id="ARBA00001974"/>
    </source>
</evidence>
<evidence type="ECO:0000259" key="7">
    <source>
        <dbReference type="PROSITE" id="PS51324"/>
    </source>
</evidence>
<dbReference type="EC" id="1.8.3.2" evidence="6"/>
<evidence type="ECO:0000313" key="8">
    <source>
        <dbReference type="EMBL" id="CDO97264.1"/>
    </source>
</evidence>
<keyword evidence="5" id="KW-1015">Disulfide bond</keyword>
<dbReference type="PhylomeDB" id="A0A068TMV3"/>
<evidence type="ECO:0000256" key="3">
    <source>
        <dbReference type="ARBA" id="ARBA00022827"/>
    </source>
</evidence>
<evidence type="ECO:0000256" key="4">
    <source>
        <dbReference type="ARBA" id="ARBA00023002"/>
    </source>
</evidence>
<comment type="cofactor">
    <cofactor evidence="1 6">
        <name>FAD</name>
        <dbReference type="ChEBI" id="CHEBI:57692"/>
    </cofactor>
</comment>
<dbReference type="GO" id="GO:0016971">
    <property type="term" value="F:flavin-dependent sulfhydryl oxidase activity"/>
    <property type="evidence" value="ECO:0007669"/>
    <property type="project" value="InterPro"/>
</dbReference>
<comment type="catalytic activity">
    <reaction evidence="6">
        <text>2 R'C(R)SH + O2 = R'C(R)S-S(R)CR' + H2O2</text>
        <dbReference type="Rhea" id="RHEA:17357"/>
        <dbReference type="ChEBI" id="CHEBI:15379"/>
        <dbReference type="ChEBI" id="CHEBI:16240"/>
        <dbReference type="ChEBI" id="CHEBI:16520"/>
        <dbReference type="ChEBI" id="CHEBI:17412"/>
        <dbReference type="EC" id="1.8.3.2"/>
    </reaction>
</comment>
<dbReference type="PANTHER" id="PTHR12645:SF0">
    <property type="entry name" value="FAD-LINKED SULFHYDRYL OXIDASE ALR"/>
    <property type="match status" value="1"/>
</dbReference>
<accession>A0A068TMV3</accession>
<dbReference type="FunCoup" id="A0A068TMV3">
    <property type="interactions" value="1323"/>
</dbReference>
<reference evidence="9" key="1">
    <citation type="journal article" date="2014" name="Science">
        <title>The coffee genome provides insight into the convergent evolution of caffeine biosynthesis.</title>
        <authorList>
            <person name="Denoeud F."/>
            <person name="Carretero-Paulet L."/>
            <person name="Dereeper A."/>
            <person name="Droc G."/>
            <person name="Guyot R."/>
            <person name="Pietrella M."/>
            <person name="Zheng C."/>
            <person name="Alberti A."/>
            <person name="Anthony F."/>
            <person name="Aprea G."/>
            <person name="Aury J.M."/>
            <person name="Bento P."/>
            <person name="Bernard M."/>
            <person name="Bocs S."/>
            <person name="Campa C."/>
            <person name="Cenci A."/>
            <person name="Combes M.C."/>
            <person name="Crouzillat D."/>
            <person name="Da Silva C."/>
            <person name="Daddiego L."/>
            <person name="De Bellis F."/>
            <person name="Dussert S."/>
            <person name="Garsmeur O."/>
            <person name="Gayraud T."/>
            <person name="Guignon V."/>
            <person name="Jahn K."/>
            <person name="Jamilloux V."/>
            <person name="Joet T."/>
            <person name="Labadie K."/>
            <person name="Lan T."/>
            <person name="Leclercq J."/>
            <person name="Lepelley M."/>
            <person name="Leroy T."/>
            <person name="Li L.T."/>
            <person name="Librado P."/>
            <person name="Lopez L."/>
            <person name="Munoz A."/>
            <person name="Noel B."/>
            <person name="Pallavicini A."/>
            <person name="Perrotta G."/>
            <person name="Poncet V."/>
            <person name="Pot D."/>
            <person name="Priyono X."/>
            <person name="Rigoreau M."/>
            <person name="Rouard M."/>
            <person name="Rozas J."/>
            <person name="Tranchant-Dubreuil C."/>
            <person name="VanBuren R."/>
            <person name="Zhang Q."/>
            <person name="Andrade A.C."/>
            <person name="Argout X."/>
            <person name="Bertrand B."/>
            <person name="de Kochko A."/>
            <person name="Graziosi G."/>
            <person name="Henry R.J."/>
            <person name="Jayarama X."/>
            <person name="Ming R."/>
            <person name="Nagai C."/>
            <person name="Rounsley S."/>
            <person name="Sankoff D."/>
            <person name="Giuliano G."/>
            <person name="Albert V.A."/>
            <person name="Wincker P."/>
            <person name="Lashermes P."/>
        </authorList>
    </citation>
    <scope>NUCLEOTIDE SEQUENCE [LARGE SCALE GENOMIC DNA]</scope>
    <source>
        <strain evidence="9">cv. DH200-94</strain>
    </source>
</reference>